<keyword evidence="6" id="KW-0999">Mitochondrion inner membrane</keyword>
<keyword evidence="3 11" id="KW-0813">Transport</keyword>
<evidence type="ECO:0000256" key="1">
    <source>
        <dbReference type="ARBA" id="ARBA00004448"/>
    </source>
</evidence>
<comment type="subcellular location">
    <subcellularLocation>
        <location evidence="1">Mitochondrion inner membrane</location>
        <topology evidence="1">Multi-pass membrane protein</topology>
    </subcellularLocation>
</comment>
<dbReference type="PROSITE" id="PS50920">
    <property type="entry name" value="SOLCAR"/>
    <property type="match status" value="3"/>
</dbReference>
<feature type="transmembrane region" description="Helical" evidence="12">
    <location>
        <begin position="207"/>
        <end position="229"/>
    </location>
</feature>
<feature type="repeat" description="Solcar" evidence="10">
    <location>
        <begin position="206"/>
        <end position="298"/>
    </location>
</feature>
<evidence type="ECO:0000256" key="10">
    <source>
        <dbReference type="PROSITE-ProRule" id="PRU00282"/>
    </source>
</evidence>
<comment type="similarity">
    <text evidence="2 11">Belongs to the mitochondrial carrier (TC 2.A.29) family.</text>
</comment>
<keyword evidence="9 10" id="KW-0472">Membrane</keyword>
<dbReference type="Gene3D" id="1.50.40.10">
    <property type="entry name" value="Mitochondrial carrier domain"/>
    <property type="match status" value="1"/>
</dbReference>
<reference evidence="13" key="2">
    <citation type="submission" date="2022-10" db="EMBL/GenBank/DDBJ databases">
        <authorList>
            <consortium name="ENA_rothamsted_submissions"/>
            <consortium name="culmorum"/>
            <person name="King R."/>
        </authorList>
    </citation>
    <scope>NUCLEOTIDE SEQUENCE</scope>
</reference>
<dbReference type="Pfam" id="PF00153">
    <property type="entry name" value="Mito_carr"/>
    <property type="match status" value="3"/>
</dbReference>
<sequence length="305" mass="34011">MEFVLGGFSGVCAGFFSNPFDVMKTRQQLQGELMRAEDVKNKPYKNIYKSIQSIIKAEGWKGLQKGLSAQTAFQFTLNSVRLGAYQTLDDYGFLNRDENGKLSMIRCVIVGGFCGFLGGTASCPFYMIKVQLQSQSASSKYAVGYQHSHSGLIDALKTIYTNNGIKGLWKGYTALIPRNVVGSSVQLSTFSVCKNFLAQYDTFADSIFLRAVVGSAVTGLVTCIFMTPFDTAATRMFNQPVGKDGRGLLYRNLIDCFIKVTKTEGFFGGFYKGFGPNYFRMAPQHLLNLTFWEKFKEINNKIQNR</sequence>
<keyword evidence="8" id="KW-0496">Mitochondrion</keyword>
<gene>
    <name evidence="13" type="ORF">CHIRRI_LOCUS1813</name>
</gene>
<reference evidence="13" key="1">
    <citation type="submission" date="2022-01" db="EMBL/GenBank/DDBJ databases">
        <authorList>
            <person name="King R."/>
        </authorList>
    </citation>
    <scope>NUCLEOTIDE SEQUENCE</scope>
</reference>
<evidence type="ECO:0000256" key="9">
    <source>
        <dbReference type="ARBA" id="ARBA00023136"/>
    </source>
</evidence>
<evidence type="ECO:0000256" key="11">
    <source>
        <dbReference type="RuleBase" id="RU000488"/>
    </source>
</evidence>
<dbReference type="InterPro" id="IPR018108">
    <property type="entry name" value="MCP_transmembrane"/>
</dbReference>
<dbReference type="AlphaFoldDB" id="A0A9N9RKF3"/>
<keyword evidence="7 12" id="KW-1133">Transmembrane helix</keyword>
<dbReference type="Proteomes" id="UP001153620">
    <property type="component" value="Chromosome 1"/>
</dbReference>
<feature type="transmembrane region" description="Helical" evidence="12">
    <location>
        <begin position="104"/>
        <end position="128"/>
    </location>
</feature>
<dbReference type="EMBL" id="OU895877">
    <property type="protein sequence ID" value="CAG9798837.1"/>
    <property type="molecule type" value="Genomic_DNA"/>
</dbReference>
<protein>
    <submittedName>
        <fullName evidence="13">Uncharacterized protein</fullName>
    </submittedName>
</protein>
<accession>A0A9N9RKF3</accession>
<name>A0A9N9RKF3_9DIPT</name>
<dbReference type="PANTHER" id="PTHR45928:SF1">
    <property type="entry name" value="RE38146P"/>
    <property type="match status" value="1"/>
</dbReference>
<evidence type="ECO:0000256" key="6">
    <source>
        <dbReference type="ARBA" id="ARBA00022792"/>
    </source>
</evidence>
<dbReference type="SUPFAM" id="SSF103506">
    <property type="entry name" value="Mitochondrial carrier"/>
    <property type="match status" value="1"/>
</dbReference>
<proteinExistence type="inferred from homology"/>
<keyword evidence="5" id="KW-0677">Repeat</keyword>
<dbReference type="GO" id="GO:0005743">
    <property type="term" value="C:mitochondrial inner membrane"/>
    <property type="evidence" value="ECO:0007669"/>
    <property type="project" value="UniProtKB-SubCell"/>
</dbReference>
<feature type="repeat" description="Solcar" evidence="10">
    <location>
        <begin position="102"/>
        <end position="196"/>
    </location>
</feature>
<evidence type="ECO:0000256" key="5">
    <source>
        <dbReference type="ARBA" id="ARBA00022737"/>
    </source>
</evidence>
<evidence type="ECO:0000256" key="8">
    <source>
        <dbReference type="ARBA" id="ARBA00023128"/>
    </source>
</evidence>
<evidence type="ECO:0000256" key="4">
    <source>
        <dbReference type="ARBA" id="ARBA00022692"/>
    </source>
</evidence>
<dbReference type="OrthoDB" id="6703404at2759"/>
<evidence type="ECO:0000256" key="3">
    <source>
        <dbReference type="ARBA" id="ARBA00022448"/>
    </source>
</evidence>
<keyword evidence="4 10" id="KW-0812">Transmembrane</keyword>
<feature type="repeat" description="Solcar" evidence="10">
    <location>
        <begin position="1"/>
        <end position="91"/>
    </location>
</feature>
<dbReference type="InterPro" id="IPR023395">
    <property type="entry name" value="MCP_dom_sf"/>
</dbReference>
<dbReference type="InterPro" id="IPR051508">
    <property type="entry name" value="Mito_Carrier_Antiporter"/>
</dbReference>
<evidence type="ECO:0000313" key="14">
    <source>
        <dbReference type="Proteomes" id="UP001153620"/>
    </source>
</evidence>
<evidence type="ECO:0000313" key="13">
    <source>
        <dbReference type="EMBL" id="CAG9798837.1"/>
    </source>
</evidence>
<evidence type="ECO:0000256" key="7">
    <source>
        <dbReference type="ARBA" id="ARBA00022989"/>
    </source>
</evidence>
<evidence type="ECO:0000256" key="2">
    <source>
        <dbReference type="ARBA" id="ARBA00006375"/>
    </source>
</evidence>
<dbReference type="PANTHER" id="PTHR45928">
    <property type="entry name" value="RE38146P"/>
    <property type="match status" value="1"/>
</dbReference>
<evidence type="ECO:0000256" key="12">
    <source>
        <dbReference type="SAM" id="Phobius"/>
    </source>
</evidence>
<keyword evidence="14" id="KW-1185">Reference proteome</keyword>
<organism evidence="13 14">
    <name type="scientific">Chironomus riparius</name>
    <dbReference type="NCBI Taxonomy" id="315576"/>
    <lineage>
        <taxon>Eukaryota</taxon>
        <taxon>Metazoa</taxon>
        <taxon>Ecdysozoa</taxon>
        <taxon>Arthropoda</taxon>
        <taxon>Hexapoda</taxon>
        <taxon>Insecta</taxon>
        <taxon>Pterygota</taxon>
        <taxon>Neoptera</taxon>
        <taxon>Endopterygota</taxon>
        <taxon>Diptera</taxon>
        <taxon>Nematocera</taxon>
        <taxon>Chironomoidea</taxon>
        <taxon>Chironomidae</taxon>
        <taxon>Chironominae</taxon>
        <taxon>Chironomus</taxon>
    </lineage>
</organism>